<dbReference type="PANTHER" id="PTHR13355">
    <property type="entry name" value="GLUCOSAMINE 6-PHOSPHATE N-ACETYLTRANSFERASE"/>
    <property type="match status" value="1"/>
</dbReference>
<dbReference type="InterPro" id="IPR000182">
    <property type="entry name" value="GNAT_dom"/>
</dbReference>
<evidence type="ECO:0000313" key="3">
    <source>
        <dbReference type="Proteomes" id="UP001199044"/>
    </source>
</evidence>
<reference evidence="3" key="1">
    <citation type="submission" date="2023-07" db="EMBL/GenBank/DDBJ databases">
        <title>Molecular identification of indigenous halophilic bacteria isolated from red sea cost, biodegradation of synthetic dyes and assessment of degraded metabolite toxicity.</title>
        <authorList>
            <person name="Chaieb K."/>
            <person name="Altayb H.N."/>
        </authorList>
    </citation>
    <scope>NUCLEOTIDE SEQUENCE [LARGE SCALE GENOMIC DNA]</scope>
    <source>
        <strain evidence="3">K20</strain>
    </source>
</reference>
<keyword evidence="2" id="KW-0808">Transferase</keyword>
<evidence type="ECO:0000313" key="2">
    <source>
        <dbReference type="EMBL" id="MCA2017098.1"/>
    </source>
</evidence>
<feature type="domain" description="N-acetyltransferase" evidence="1">
    <location>
        <begin position="4"/>
        <end position="140"/>
    </location>
</feature>
<keyword evidence="3" id="KW-1185">Reference proteome</keyword>
<organism evidence="2 3">
    <name type="scientific">Vibrio tritonius</name>
    <dbReference type="NCBI Taxonomy" id="1435069"/>
    <lineage>
        <taxon>Bacteria</taxon>
        <taxon>Pseudomonadati</taxon>
        <taxon>Pseudomonadota</taxon>
        <taxon>Gammaproteobacteria</taxon>
        <taxon>Vibrionales</taxon>
        <taxon>Vibrionaceae</taxon>
        <taxon>Vibrio</taxon>
    </lineage>
</organism>
<dbReference type="Proteomes" id="UP001199044">
    <property type="component" value="Unassembled WGS sequence"/>
</dbReference>
<comment type="caution">
    <text evidence="2">The sequence shown here is derived from an EMBL/GenBank/DDBJ whole genome shotgun (WGS) entry which is preliminary data.</text>
</comment>
<dbReference type="EC" id="2.3.1.-" evidence="2"/>
<dbReference type="SUPFAM" id="SSF55729">
    <property type="entry name" value="Acyl-CoA N-acyltransferases (Nat)"/>
    <property type="match status" value="1"/>
</dbReference>
<protein>
    <submittedName>
        <fullName evidence="2">GNAT family N-acetyltransferase</fullName>
        <ecNumber evidence="2">2.3.1.-</ecNumber>
    </submittedName>
</protein>
<name>A0ABS7YP04_9VIBR</name>
<dbReference type="GO" id="GO:0016746">
    <property type="term" value="F:acyltransferase activity"/>
    <property type="evidence" value="ECO:0007669"/>
    <property type="project" value="UniProtKB-KW"/>
</dbReference>
<proteinExistence type="predicted"/>
<dbReference type="PROSITE" id="PS51186">
    <property type="entry name" value="GNAT"/>
    <property type="match status" value="1"/>
</dbReference>
<dbReference type="CDD" id="cd04301">
    <property type="entry name" value="NAT_SF"/>
    <property type="match status" value="1"/>
</dbReference>
<dbReference type="Pfam" id="PF13673">
    <property type="entry name" value="Acetyltransf_10"/>
    <property type="match status" value="1"/>
</dbReference>
<dbReference type="InterPro" id="IPR039143">
    <property type="entry name" value="GNPNAT1-like"/>
</dbReference>
<gene>
    <name evidence="2" type="ORF">LDJ79_13310</name>
</gene>
<dbReference type="PANTHER" id="PTHR13355:SF11">
    <property type="entry name" value="GLUCOSAMINE 6-PHOSPHATE N-ACETYLTRANSFERASE"/>
    <property type="match status" value="1"/>
</dbReference>
<dbReference type="RefSeq" id="WP_225250908.1">
    <property type="nucleotide sequence ID" value="NZ_CP152308.1"/>
</dbReference>
<accession>A0ABS7YP04</accession>
<keyword evidence="2" id="KW-0012">Acyltransferase</keyword>
<sequence length="140" mass="15419">MLFITNVSYNEEYAPQIRAIRDEVFIQEQGIDPTLEFDGCDANALHALITIDGEPVATGRLLADGHIGRIAVLAAYRGQGVGAQVVRSLIKEAELQGYPRVYLGAQIHAVDFYRKLGFVSFGDEFIEAGIPHLAMEKNLK</sequence>
<evidence type="ECO:0000259" key="1">
    <source>
        <dbReference type="PROSITE" id="PS51186"/>
    </source>
</evidence>
<dbReference type="InterPro" id="IPR016181">
    <property type="entry name" value="Acyl_CoA_acyltransferase"/>
</dbReference>
<dbReference type="Gene3D" id="3.40.630.30">
    <property type="match status" value="1"/>
</dbReference>
<dbReference type="EMBL" id="JAIWIU010000088">
    <property type="protein sequence ID" value="MCA2017098.1"/>
    <property type="molecule type" value="Genomic_DNA"/>
</dbReference>